<comment type="caution">
    <text evidence="3">The sequence shown here is derived from an EMBL/GenBank/DDBJ whole genome shotgun (WGS) entry which is preliminary data.</text>
</comment>
<dbReference type="InterPro" id="IPR000073">
    <property type="entry name" value="AB_hydrolase_1"/>
</dbReference>
<evidence type="ECO:0000256" key="1">
    <source>
        <dbReference type="SAM" id="MobiDB-lite"/>
    </source>
</evidence>
<sequence>MEQSPGPRCAQAGTDRAQPPPGRRPWQRTVHRRTPLEIPLLPGPGPGGWAPAGPRPVTLRWHHREAGTPDGRAPLVLLHGLGMSSRSMVPLMTRIAPRRVLAPDLPGSGGSRPVPRPLRLAEQAEALLSWLDALDVPRVVLVGHSYGAQVAVATALRAPERVERLVLAGATRDPSAPTTSAQALRLLRDVRHERPAMLAVALSDYLRSGPRRMVAVLRNLLSQPEELHLAMVDVPALVVQGSRDPVSPAPWCRRVADLLPRGELAVVPDGAHGMVFSQPDAFWAAVRDFCDTDPA</sequence>
<keyword evidence="4" id="KW-1185">Reference proteome</keyword>
<dbReference type="InterPro" id="IPR050266">
    <property type="entry name" value="AB_hydrolase_sf"/>
</dbReference>
<dbReference type="EMBL" id="PTJD01000003">
    <property type="protein sequence ID" value="PPK97621.1"/>
    <property type="molecule type" value="Genomic_DNA"/>
</dbReference>
<name>A0A2S6ITX6_9ACTN</name>
<dbReference type="PRINTS" id="PR00111">
    <property type="entry name" value="ABHYDROLASE"/>
</dbReference>
<dbReference type="SUPFAM" id="SSF53474">
    <property type="entry name" value="alpha/beta-Hydrolases"/>
    <property type="match status" value="1"/>
</dbReference>
<proteinExistence type="predicted"/>
<feature type="domain" description="AB hydrolase-1" evidence="2">
    <location>
        <begin position="75"/>
        <end position="284"/>
    </location>
</feature>
<evidence type="ECO:0000313" key="3">
    <source>
        <dbReference type="EMBL" id="PPK97621.1"/>
    </source>
</evidence>
<reference evidence="3 4" key="1">
    <citation type="submission" date="2018-02" db="EMBL/GenBank/DDBJ databases">
        <title>Genomic Encyclopedia of Archaeal and Bacterial Type Strains, Phase II (KMG-II): from individual species to whole genera.</title>
        <authorList>
            <person name="Goeker M."/>
        </authorList>
    </citation>
    <scope>NUCLEOTIDE SEQUENCE [LARGE SCALE GENOMIC DNA]</scope>
    <source>
        <strain evidence="3 4">DSM 22857</strain>
    </source>
</reference>
<dbReference type="InterPro" id="IPR029058">
    <property type="entry name" value="AB_hydrolase_fold"/>
</dbReference>
<protein>
    <submittedName>
        <fullName evidence="3">Pimeloyl-ACP methyl ester carboxylesterase</fullName>
    </submittedName>
</protein>
<dbReference type="Proteomes" id="UP000239485">
    <property type="component" value="Unassembled WGS sequence"/>
</dbReference>
<feature type="region of interest" description="Disordered" evidence="1">
    <location>
        <begin position="1"/>
        <end position="56"/>
    </location>
</feature>
<dbReference type="OrthoDB" id="27092at2"/>
<organism evidence="3 4">
    <name type="scientific">Kineococcus xinjiangensis</name>
    <dbReference type="NCBI Taxonomy" id="512762"/>
    <lineage>
        <taxon>Bacteria</taxon>
        <taxon>Bacillati</taxon>
        <taxon>Actinomycetota</taxon>
        <taxon>Actinomycetes</taxon>
        <taxon>Kineosporiales</taxon>
        <taxon>Kineosporiaceae</taxon>
        <taxon>Kineococcus</taxon>
    </lineage>
</organism>
<dbReference type="GO" id="GO:0003824">
    <property type="term" value="F:catalytic activity"/>
    <property type="evidence" value="ECO:0007669"/>
    <property type="project" value="UniProtKB-ARBA"/>
</dbReference>
<evidence type="ECO:0000259" key="2">
    <source>
        <dbReference type="Pfam" id="PF12697"/>
    </source>
</evidence>
<dbReference type="GO" id="GO:0016020">
    <property type="term" value="C:membrane"/>
    <property type="evidence" value="ECO:0007669"/>
    <property type="project" value="TreeGrafter"/>
</dbReference>
<dbReference type="AlphaFoldDB" id="A0A2S6ITX6"/>
<dbReference type="Pfam" id="PF12697">
    <property type="entry name" value="Abhydrolase_6"/>
    <property type="match status" value="1"/>
</dbReference>
<dbReference type="RefSeq" id="WP_158257137.1">
    <property type="nucleotide sequence ID" value="NZ_PTJD01000003.1"/>
</dbReference>
<dbReference type="PANTHER" id="PTHR43798">
    <property type="entry name" value="MONOACYLGLYCEROL LIPASE"/>
    <property type="match status" value="1"/>
</dbReference>
<accession>A0A2S6ITX6</accession>
<dbReference type="Gene3D" id="3.40.50.1820">
    <property type="entry name" value="alpha/beta hydrolase"/>
    <property type="match status" value="1"/>
</dbReference>
<gene>
    <name evidence="3" type="ORF">CLV92_103155</name>
</gene>
<dbReference type="PANTHER" id="PTHR43798:SF33">
    <property type="entry name" value="HYDROLASE, PUTATIVE (AFU_ORTHOLOGUE AFUA_2G14860)-RELATED"/>
    <property type="match status" value="1"/>
</dbReference>
<evidence type="ECO:0000313" key="4">
    <source>
        <dbReference type="Proteomes" id="UP000239485"/>
    </source>
</evidence>